<comment type="caution">
    <text evidence="2">The sequence shown here is derived from an EMBL/GenBank/DDBJ whole genome shotgun (WGS) entry which is preliminary data.</text>
</comment>
<sequence length="71" mass="7942">KNMSRDDVLGEILDEHTEKTLTSKLNTSPTGRISISIRLTPLNLNEEERVSLSSHSPDKPRLTAHDKDDST</sequence>
<evidence type="ECO:0000313" key="2">
    <source>
        <dbReference type="EMBL" id="KAL0191211.1"/>
    </source>
</evidence>
<feature type="non-terminal residue" evidence="2">
    <location>
        <position position="71"/>
    </location>
</feature>
<feature type="region of interest" description="Disordered" evidence="1">
    <location>
        <begin position="48"/>
        <end position="71"/>
    </location>
</feature>
<dbReference type="EMBL" id="JAMKFB020000006">
    <property type="protein sequence ID" value="KAL0191211.1"/>
    <property type="molecule type" value="Genomic_DNA"/>
</dbReference>
<gene>
    <name evidence="2" type="ORF">M9458_013909</name>
</gene>
<evidence type="ECO:0000256" key="1">
    <source>
        <dbReference type="SAM" id="MobiDB-lite"/>
    </source>
</evidence>
<accession>A0ABD0QYE4</accession>
<protein>
    <submittedName>
        <fullName evidence="2">Uncharacterized protein</fullName>
    </submittedName>
</protein>
<reference evidence="2 3" key="1">
    <citation type="submission" date="2024-05" db="EMBL/GenBank/DDBJ databases">
        <title>Genome sequencing and assembly of Indian major carp, Cirrhinus mrigala (Hamilton, 1822).</title>
        <authorList>
            <person name="Mohindra V."/>
            <person name="Chowdhury L.M."/>
            <person name="Lal K."/>
            <person name="Jena J.K."/>
        </authorList>
    </citation>
    <scope>NUCLEOTIDE SEQUENCE [LARGE SCALE GENOMIC DNA]</scope>
    <source>
        <strain evidence="2">CM1030</strain>
        <tissue evidence="2">Blood</tissue>
    </source>
</reference>
<feature type="non-terminal residue" evidence="2">
    <location>
        <position position="1"/>
    </location>
</feature>
<organism evidence="2 3">
    <name type="scientific">Cirrhinus mrigala</name>
    <name type="common">Mrigala</name>
    <dbReference type="NCBI Taxonomy" id="683832"/>
    <lineage>
        <taxon>Eukaryota</taxon>
        <taxon>Metazoa</taxon>
        <taxon>Chordata</taxon>
        <taxon>Craniata</taxon>
        <taxon>Vertebrata</taxon>
        <taxon>Euteleostomi</taxon>
        <taxon>Actinopterygii</taxon>
        <taxon>Neopterygii</taxon>
        <taxon>Teleostei</taxon>
        <taxon>Ostariophysi</taxon>
        <taxon>Cypriniformes</taxon>
        <taxon>Cyprinidae</taxon>
        <taxon>Labeoninae</taxon>
        <taxon>Labeonini</taxon>
        <taxon>Cirrhinus</taxon>
    </lineage>
</organism>
<keyword evidence="3" id="KW-1185">Reference proteome</keyword>
<name>A0ABD0QYE4_CIRMR</name>
<dbReference type="AlphaFoldDB" id="A0ABD0QYE4"/>
<evidence type="ECO:0000313" key="3">
    <source>
        <dbReference type="Proteomes" id="UP001529510"/>
    </source>
</evidence>
<proteinExistence type="predicted"/>
<dbReference type="Proteomes" id="UP001529510">
    <property type="component" value="Unassembled WGS sequence"/>
</dbReference>